<keyword evidence="2 4" id="KW-0560">Oxidoreductase</keyword>
<evidence type="ECO:0000256" key="3">
    <source>
        <dbReference type="SAM" id="Phobius"/>
    </source>
</evidence>
<dbReference type="Gene3D" id="3.40.50.720">
    <property type="entry name" value="NAD(P)-binding Rossmann-like Domain"/>
    <property type="match status" value="1"/>
</dbReference>
<name>A0ABM9A5T9_9VIBR</name>
<evidence type="ECO:0000313" key="5">
    <source>
        <dbReference type="Proteomes" id="UP000838748"/>
    </source>
</evidence>
<feature type="transmembrane region" description="Helical" evidence="3">
    <location>
        <begin position="209"/>
        <end position="230"/>
    </location>
</feature>
<keyword evidence="5" id="KW-1185">Reference proteome</keyword>
<dbReference type="PRINTS" id="PR00081">
    <property type="entry name" value="GDHRDH"/>
</dbReference>
<evidence type="ECO:0000313" key="4">
    <source>
        <dbReference type="EMBL" id="CAH0540600.1"/>
    </source>
</evidence>
<organism evidence="4 5">
    <name type="scientific">Vibrio marisflavi CECT 7928</name>
    <dbReference type="NCBI Taxonomy" id="634439"/>
    <lineage>
        <taxon>Bacteria</taxon>
        <taxon>Pseudomonadati</taxon>
        <taxon>Pseudomonadota</taxon>
        <taxon>Gammaproteobacteria</taxon>
        <taxon>Vibrionales</taxon>
        <taxon>Vibrionaceae</taxon>
        <taxon>Vibrio</taxon>
    </lineage>
</organism>
<dbReference type="InterPro" id="IPR036291">
    <property type="entry name" value="NAD(P)-bd_dom_sf"/>
</dbReference>
<dbReference type="InterPro" id="IPR002347">
    <property type="entry name" value="SDR_fam"/>
</dbReference>
<dbReference type="GO" id="GO:0031132">
    <property type="term" value="F:serine 3-dehydrogenase activity"/>
    <property type="evidence" value="ECO:0007669"/>
    <property type="project" value="UniProtKB-EC"/>
</dbReference>
<comment type="similarity">
    <text evidence="1">Belongs to the short-chain dehydrogenases/reductases (SDR) family.</text>
</comment>
<dbReference type="PANTHER" id="PTHR44196:SF1">
    <property type="entry name" value="DEHYDROGENASE_REDUCTASE SDR FAMILY MEMBER 7B"/>
    <property type="match status" value="1"/>
</dbReference>
<dbReference type="SUPFAM" id="SSF51735">
    <property type="entry name" value="NAD(P)-binding Rossmann-fold domains"/>
    <property type="match status" value="1"/>
</dbReference>
<dbReference type="EC" id="1.1.1.276" evidence="4"/>
<proteinExistence type="inferred from homology"/>
<dbReference type="EMBL" id="CAKLDM010000002">
    <property type="protein sequence ID" value="CAH0540600.1"/>
    <property type="molecule type" value="Genomic_DNA"/>
</dbReference>
<dbReference type="RefSeq" id="WP_237362488.1">
    <property type="nucleotide sequence ID" value="NZ_CAKLDM010000002.1"/>
</dbReference>
<keyword evidence="3" id="KW-0812">Transmembrane</keyword>
<comment type="caution">
    <text evidence="4">The sequence shown here is derived from an EMBL/GenBank/DDBJ whole genome shotgun (WGS) entry which is preliminary data.</text>
</comment>
<dbReference type="Proteomes" id="UP000838748">
    <property type="component" value="Unassembled WGS sequence"/>
</dbReference>
<protein>
    <submittedName>
        <fullName evidence="4">Serine 3-dehydrogenase</fullName>
        <ecNumber evidence="4">1.1.1.276</ecNumber>
    </submittedName>
</protein>
<accession>A0ABM9A5T9</accession>
<gene>
    <name evidence="4" type="primary">sdh</name>
    <name evidence="4" type="ORF">VMF7928_02976</name>
</gene>
<dbReference type="Pfam" id="PF00106">
    <property type="entry name" value="adh_short"/>
    <property type="match status" value="1"/>
</dbReference>
<evidence type="ECO:0000256" key="2">
    <source>
        <dbReference type="ARBA" id="ARBA00023002"/>
    </source>
</evidence>
<dbReference type="PANTHER" id="PTHR44196">
    <property type="entry name" value="DEHYDROGENASE/REDUCTASE SDR FAMILY MEMBER 7B"/>
    <property type="match status" value="1"/>
</dbReference>
<evidence type="ECO:0000256" key="1">
    <source>
        <dbReference type="ARBA" id="ARBA00006484"/>
    </source>
</evidence>
<reference evidence="4" key="1">
    <citation type="submission" date="2021-11" db="EMBL/GenBank/DDBJ databases">
        <authorList>
            <person name="Rodrigo-Torres L."/>
            <person name="Arahal R. D."/>
            <person name="Lucena T."/>
        </authorList>
    </citation>
    <scope>NUCLEOTIDE SEQUENCE</scope>
    <source>
        <strain evidence="4">CECT 7928</strain>
    </source>
</reference>
<keyword evidence="3" id="KW-1133">Transmembrane helix</keyword>
<keyword evidence="3" id="KW-0472">Membrane</keyword>
<sequence>MKTVFITGATSGIGLQLAKDYSNAGWKVIACGRNPSRLGALSSYSSSIHTVQFDITDLNQAKDVLRDLPVIPQLWILNAGDCEYVDDGVVDAALIARVMSTNVIGLANSIESIQHHLQRSHKVVIVGSIASEVALPRAEAYGASKAAVSYFARALKLDLKEKGIQVSVVYPGFVKTPLTDKNTFPMPMMISVEEASETIRKSIQKGKSFIYFPFWFTSILRLIGLMPYRWQLAIASKLTN</sequence>